<gene>
    <name evidence="2" type="ORF">Nepgr_019291</name>
</gene>
<evidence type="ECO:0000313" key="2">
    <source>
        <dbReference type="EMBL" id="GMH17450.1"/>
    </source>
</evidence>
<reference evidence="2" key="1">
    <citation type="submission" date="2023-05" db="EMBL/GenBank/DDBJ databases">
        <title>Nepenthes gracilis genome sequencing.</title>
        <authorList>
            <person name="Fukushima K."/>
        </authorList>
    </citation>
    <scope>NUCLEOTIDE SEQUENCE</scope>
    <source>
        <strain evidence="2">SING2019-196</strain>
    </source>
</reference>
<proteinExistence type="predicted"/>
<name>A0AAD3STA0_NEPGR</name>
<evidence type="ECO:0000313" key="3">
    <source>
        <dbReference type="Proteomes" id="UP001279734"/>
    </source>
</evidence>
<dbReference type="Proteomes" id="UP001279734">
    <property type="component" value="Unassembled WGS sequence"/>
</dbReference>
<feature type="region of interest" description="Disordered" evidence="1">
    <location>
        <begin position="1"/>
        <end position="31"/>
    </location>
</feature>
<comment type="caution">
    <text evidence="2">The sequence shown here is derived from an EMBL/GenBank/DDBJ whole genome shotgun (WGS) entry which is preliminary data.</text>
</comment>
<sequence length="85" mass="9249">MKPQLEVSATTADLNAHPSEKLAPPASPSSTEGALVVHQELLQFLETLQAPSMDSYSSLATQLVEIFKDYVNNIDKIKAVSDSKY</sequence>
<evidence type="ECO:0000256" key="1">
    <source>
        <dbReference type="SAM" id="MobiDB-lite"/>
    </source>
</evidence>
<dbReference type="AlphaFoldDB" id="A0AAD3STA0"/>
<dbReference type="EMBL" id="BSYO01000018">
    <property type="protein sequence ID" value="GMH17450.1"/>
    <property type="molecule type" value="Genomic_DNA"/>
</dbReference>
<protein>
    <submittedName>
        <fullName evidence="2">Uncharacterized protein</fullName>
    </submittedName>
</protein>
<accession>A0AAD3STA0</accession>
<keyword evidence="3" id="KW-1185">Reference proteome</keyword>
<organism evidence="2 3">
    <name type="scientific">Nepenthes gracilis</name>
    <name type="common">Slender pitcher plant</name>
    <dbReference type="NCBI Taxonomy" id="150966"/>
    <lineage>
        <taxon>Eukaryota</taxon>
        <taxon>Viridiplantae</taxon>
        <taxon>Streptophyta</taxon>
        <taxon>Embryophyta</taxon>
        <taxon>Tracheophyta</taxon>
        <taxon>Spermatophyta</taxon>
        <taxon>Magnoliopsida</taxon>
        <taxon>eudicotyledons</taxon>
        <taxon>Gunneridae</taxon>
        <taxon>Pentapetalae</taxon>
        <taxon>Caryophyllales</taxon>
        <taxon>Nepenthaceae</taxon>
        <taxon>Nepenthes</taxon>
    </lineage>
</organism>